<name>A0A182KIQ9_9DIPT</name>
<dbReference type="EnsemblMetazoa" id="ACHR014327-RA">
    <property type="protein sequence ID" value="ACHR014327-PA"/>
    <property type="gene ID" value="ACHR014327"/>
</dbReference>
<organism evidence="1 2">
    <name type="scientific">Anopheles christyi</name>
    <dbReference type="NCBI Taxonomy" id="43041"/>
    <lineage>
        <taxon>Eukaryota</taxon>
        <taxon>Metazoa</taxon>
        <taxon>Ecdysozoa</taxon>
        <taxon>Arthropoda</taxon>
        <taxon>Hexapoda</taxon>
        <taxon>Insecta</taxon>
        <taxon>Pterygota</taxon>
        <taxon>Neoptera</taxon>
        <taxon>Endopterygota</taxon>
        <taxon>Diptera</taxon>
        <taxon>Nematocera</taxon>
        <taxon>Culicoidea</taxon>
        <taxon>Culicidae</taxon>
        <taxon>Anophelinae</taxon>
        <taxon>Anopheles</taxon>
    </lineage>
</organism>
<accession>A0A182KIQ9</accession>
<reference evidence="1" key="2">
    <citation type="submission" date="2020-05" db="UniProtKB">
        <authorList>
            <consortium name="EnsemblMetazoa"/>
        </authorList>
    </citation>
    <scope>IDENTIFICATION</scope>
    <source>
        <strain evidence="1">ACHKN1017</strain>
    </source>
</reference>
<protein>
    <submittedName>
        <fullName evidence="1">Uncharacterized protein</fullName>
    </submittedName>
</protein>
<keyword evidence="2" id="KW-1185">Reference proteome</keyword>
<dbReference type="VEuPathDB" id="VectorBase:ACHR014327"/>
<sequence length="324" mass="35992">MTSATSRTETNIGRNRFRVQFVCSRVGTVTRHINTASRLGATTVRVEVSIGQWQIEPKQTGIRKDGFRVLCIARCHNVRVRKREQWTGRIQTNDRVQLAILQLSSIASRMGTQTVSDQVDIVTRRTRRRHKGINHARDNVTDGSDTITGGNIVGRLCSCSPVHCNHVEVSDGEIVLADVCMQSGRLATIPPVNGEARWVGGYKVGVLNGGRIVPLQYLTVGRITACKETENDIRLGREQWFDFTLSLRNIVGIGIDQTQSTGFIRNQLPAIGGVPPNSCTASKTQIAFVAFAMVVAYDRHRDQTTSANRSQLLYRFPITYLTAR</sequence>
<dbReference type="AlphaFoldDB" id="A0A182KIQ9"/>
<evidence type="ECO:0000313" key="1">
    <source>
        <dbReference type="EnsemblMetazoa" id="ACHR014327-PA"/>
    </source>
</evidence>
<dbReference type="Proteomes" id="UP000075881">
    <property type="component" value="Unassembled WGS sequence"/>
</dbReference>
<evidence type="ECO:0000313" key="2">
    <source>
        <dbReference type="Proteomes" id="UP000075881"/>
    </source>
</evidence>
<proteinExistence type="predicted"/>
<reference evidence="2" key="1">
    <citation type="submission" date="2013-03" db="EMBL/GenBank/DDBJ databases">
        <title>The Genome Sequence of Anopheles christyi ACHKN1017.</title>
        <authorList>
            <consortium name="The Broad Institute Genomics Platform"/>
            <person name="Neafsey D.E."/>
            <person name="Besansky N."/>
            <person name="Walker B."/>
            <person name="Young S.K."/>
            <person name="Zeng Q."/>
            <person name="Gargeya S."/>
            <person name="Fitzgerald M."/>
            <person name="Haas B."/>
            <person name="Abouelleil A."/>
            <person name="Allen A.W."/>
            <person name="Alvarado L."/>
            <person name="Arachchi H.M."/>
            <person name="Berlin A.M."/>
            <person name="Chapman S.B."/>
            <person name="Gainer-Dewar J."/>
            <person name="Goldberg J."/>
            <person name="Griggs A."/>
            <person name="Gujja S."/>
            <person name="Hansen M."/>
            <person name="Howarth C."/>
            <person name="Imamovic A."/>
            <person name="Ireland A."/>
            <person name="Larimer J."/>
            <person name="McCowan C."/>
            <person name="Murphy C."/>
            <person name="Pearson M."/>
            <person name="Poon T.W."/>
            <person name="Priest M."/>
            <person name="Roberts A."/>
            <person name="Saif S."/>
            <person name="Shea T."/>
            <person name="Sisk P."/>
            <person name="Sykes S."/>
            <person name="Wortman J."/>
            <person name="Nusbaum C."/>
            <person name="Birren B."/>
        </authorList>
    </citation>
    <scope>NUCLEOTIDE SEQUENCE [LARGE SCALE GENOMIC DNA]</scope>
    <source>
        <strain evidence="2">ACHKN1017</strain>
    </source>
</reference>